<dbReference type="EMBL" id="CM000847">
    <property type="protein sequence ID" value="KRH14194.1"/>
    <property type="molecule type" value="Genomic_DNA"/>
</dbReference>
<evidence type="ECO:0000313" key="2">
    <source>
        <dbReference type="EMBL" id="KRH14194.1"/>
    </source>
</evidence>
<reference evidence="3" key="2">
    <citation type="submission" date="2018-02" db="UniProtKB">
        <authorList>
            <consortium name="EnsemblPlants"/>
        </authorList>
    </citation>
    <scope>IDENTIFICATION</scope>
    <source>
        <strain evidence="3">Williams 82</strain>
    </source>
</reference>
<keyword evidence="1" id="KW-0812">Transmembrane</keyword>
<dbReference type="Proteomes" id="UP000008827">
    <property type="component" value="Chromosome 14"/>
</dbReference>
<dbReference type="InParanoid" id="A0A0R0GEF4"/>
<gene>
    <name evidence="2" type="ORF">GLYMA_14G011400</name>
</gene>
<dbReference type="Gramene" id="KRH14194">
    <property type="protein sequence ID" value="KRH14194"/>
    <property type="gene ID" value="GLYMA_14G011400"/>
</dbReference>
<protein>
    <submittedName>
        <fullName evidence="2 3">Uncharacterized protein</fullName>
    </submittedName>
</protein>
<reference evidence="2 3" key="1">
    <citation type="journal article" date="2010" name="Nature">
        <title>Genome sequence of the palaeopolyploid soybean.</title>
        <authorList>
            <person name="Schmutz J."/>
            <person name="Cannon S.B."/>
            <person name="Schlueter J."/>
            <person name="Ma J."/>
            <person name="Mitros T."/>
            <person name="Nelson W."/>
            <person name="Hyten D.L."/>
            <person name="Song Q."/>
            <person name="Thelen J.J."/>
            <person name="Cheng J."/>
            <person name="Xu D."/>
            <person name="Hellsten U."/>
            <person name="May G.D."/>
            <person name="Yu Y."/>
            <person name="Sakurai T."/>
            <person name="Umezawa T."/>
            <person name="Bhattacharyya M.K."/>
            <person name="Sandhu D."/>
            <person name="Valliyodan B."/>
            <person name="Lindquist E."/>
            <person name="Peto M."/>
            <person name="Grant D."/>
            <person name="Shu S."/>
            <person name="Goodstein D."/>
            <person name="Barry K."/>
            <person name="Futrell-Griggs M."/>
            <person name="Abernathy B."/>
            <person name="Du J."/>
            <person name="Tian Z."/>
            <person name="Zhu L."/>
            <person name="Gill N."/>
            <person name="Joshi T."/>
            <person name="Libault M."/>
            <person name="Sethuraman A."/>
            <person name="Zhang X.-C."/>
            <person name="Shinozaki K."/>
            <person name="Nguyen H.T."/>
            <person name="Wing R.A."/>
            <person name="Cregan P."/>
            <person name="Specht J."/>
            <person name="Grimwood J."/>
            <person name="Rokhsar D."/>
            <person name="Stacey G."/>
            <person name="Shoemaker R.C."/>
            <person name="Jackson S.A."/>
        </authorList>
    </citation>
    <scope>NUCLEOTIDE SEQUENCE</scope>
    <source>
        <strain evidence="3">cv. Williams 82</strain>
        <tissue evidence="2">Callus</tissue>
    </source>
</reference>
<evidence type="ECO:0000313" key="4">
    <source>
        <dbReference type="Proteomes" id="UP000008827"/>
    </source>
</evidence>
<dbReference type="EnsemblPlants" id="KRH14194">
    <property type="protein sequence ID" value="KRH14194"/>
    <property type="gene ID" value="GLYMA_14G011400"/>
</dbReference>
<name>A0A0R0GEF4_SOYBN</name>
<keyword evidence="4" id="KW-1185">Reference proteome</keyword>
<evidence type="ECO:0000313" key="3">
    <source>
        <dbReference type="EnsemblPlants" id="KRH14194"/>
    </source>
</evidence>
<keyword evidence="1" id="KW-1133">Transmembrane helix</keyword>
<feature type="transmembrane region" description="Helical" evidence="1">
    <location>
        <begin position="57"/>
        <end position="73"/>
    </location>
</feature>
<dbReference type="AlphaFoldDB" id="A0A0R0GEF4"/>
<feature type="transmembrane region" description="Helical" evidence="1">
    <location>
        <begin position="20"/>
        <end position="37"/>
    </location>
</feature>
<proteinExistence type="predicted"/>
<sequence length="79" mass="9600">MDITYLDFRKQGKGIKKFKVCLVWLVLQKYQIIFFFGLPESAFEKKGNYFSPRKKCHLFYVFGLTYFVFKTTYNKKEIM</sequence>
<organism evidence="2">
    <name type="scientific">Glycine max</name>
    <name type="common">Soybean</name>
    <name type="synonym">Glycine hispida</name>
    <dbReference type="NCBI Taxonomy" id="3847"/>
    <lineage>
        <taxon>Eukaryota</taxon>
        <taxon>Viridiplantae</taxon>
        <taxon>Streptophyta</taxon>
        <taxon>Embryophyta</taxon>
        <taxon>Tracheophyta</taxon>
        <taxon>Spermatophyta</taxon>
        <taxon>Magnoliopsida</taxon>
        <taxon>eudicotyledons</taxon>
        <taxon>Gunneridae</taxon>
        <taxon>Pentapetalae</taxon>
        <taxon>rosids</taxon>
        <taxon>fabids</taxon>
        <taxon>Fabales</taxon>
        <taxon>Fabaceae</taxon>
        <taxon>Papilionoideae</taxon>
        <taxon>50 kb inversion clade</taxon>
        <taxon>NPAAA clade</taxon>
        <taxon>indigoferoid/millettioid clade</taxon>
        <taxon>Phaseoleae</taxon>
        <taxon>Glycine</taxon>
        <taxon>Glycine subgen. Soja</taxon>
    </lineage>
</organism>
<accession>A0A0R0GEF4</accession>
<keyword evidence="1" id="KW-0472">Membrane</keyword>
<evidence type="ECO:0000256" key="1">
    <source>
        <dbReference type="SAM" id="Phobius"/>
    </source>
</evidence>
<reference evidence="2" key="3">
    <citation type="submission" date="2018-07" db="EMBL/GenBank/DDBJ databases">
        <title>WGS assembly of Glycine max.</title>
        <authorList>
            <person name="Schmutz J."/>
            <person name="Cannon S."/>
            <person name="Schlueter J."/>
            <person name="Ma J."/>
            <person name="Mitros T."/>
            <person name="Nelson W."/>
            <person name="Hyten D."/>
            <person name="Song Q."/>
            <person name="Thelen J."/>
            <person name="Cheng J."/>
            <person name="Xu D."/>
            <person name="Hellsten U."/>
            <person name="May G."/>
            <person name="Yu Y."/>
            <person name="Sakurai T."/>
            <person name="Umezawa T."/>
            <person name="Bhattacharyya M."/>
            <person name="Sandhu D."/>
            <person name="Valliyodan B."/>
            <person name="Lindquist E."/>
            <person name="Peto M."/>
            <person name="Grant D."/>
            <person name="Shu S."/>
            <person name="Goodstein D."/>
            <person name="Barry K."/>
            <person name="Futrell-Griggs M."/>
            <person name="Abernathy B."/>
            <person name="Du J."/>
            <person name="Tian Z."/>
            <person name="Zhu L."/>
            <person name="Gill N."/>
            <person name="Joshi T."/>
            <person name="Libault M."/>
            <person name="Sethuraman A."/>
            <person name="Zhang X."/>
            <person name="Shinozaki K."/>
            <person name="Nguyen H."/>
            <person name="Wing R."/>
            <person name="Cregan P."/>
            <person name="Specht J."/>
            <person name="Grimwood J."/>
            <person name="Rokhsar D."/>
            <person name="Stacey G."/>
            <person name="Shoemaker R."/>
            <person name="Jackson S."/>
        </authorList>
    </citation>
    <scope>NUCLEOTIDE SEQUENCE</scope>
    <source>
        <tissue evidence="2">Callus</tissue>
    </source>
</reference>